<dbReference type="PANTHER" id="PTHR43842">
    <property type="entry name" value="PROPIONYL-COA CARBOXYLASE BETA CHAIN"/>
    <property type="match status" value="1"/>
</dbReference>
<dbReference type="GO" id="GO:0004658">
    <property type="term" value="F:propionyl-CoA carboxylase activity"/>
    <property type="evidence" value="ECO:0007669"/>
    <property type="project" value="TreeGrafter"/>
</dbReference>
<feature type="compositionally biased region" description="Low complexity" evidence="1">
    <location>
        <begin position="9"/>
        <end position="28"/>
    </location>
</feature>
<evidence type="ECO:0000256" key="1">
    <source>
        <dbReference type="SAM" id="MobiDB-lite"/>
    </source>
</evidence>
<gene>
    <name evidence="4" type="ORF">E2C06_14015</name>
</gene>
<proteinExistence type="predicted"/>
<dbReference type="AlphaFoldDB" id="A0A4R5QFM9"/>
<dbReference type="PANTHER" id="PTHR43842:SF2">
    <property type="entry name" value="PROPIONYL-COA CARBOXYLASE BETA CHAIN, MITOCHONDRIAL"/>
    <property type="match status" value="1"/>
</dbReference>
<dbReference type="InterPro" id="IPR034733">
    <property type="entry name" value="AcCoA_carboxyl_beta"/>
</dbReference>
<evidence type="ECO:0000259" key="3">
    <source>
        <dbReference type="PROSITE" id="PS50989"/>
    </source>
</evidence>
<dbReference type="InterPro" id="IPR011762">
    <property type="entry name" value="COA_CT_N"/>
</dbReference>
<evidence type="ECO:0000259" key="2">
    <source>
        <dbReference type="PROSITE" id="PS50980"/>
    </source>
</evidence>
<name>A0A4R5QFM9_9PROT</name>
<dbReference type="SUPFAM" id="SSF52096">
    <property type="entry name" value="ClpP/crotonase"/>
    <property type="match status" value="2"/>
</dbReference>
<dbReference type="InterPro" id="IPR011763">
    <property type="entry name" value="COA_CT_C"/>
</dbReference>
<dbReference type="Gene3D" id="3.90.226.10">
    <property type="entry name" value="2-enoyl-CoA Hydratase, Chain A, domain 1"/>
    <property type="match status" value="2"/>
</dbReference>
<feature type="region of interest" description="Disordered" evidence="1">
    <location>
        <begin position="1"/>
        <end position="28"/>
    </location>
</feature>
<comment type="caution">
    <text evidence="4">The sequence shown here is derived from an EMBL/GenBank/DDBJ whole genome shotgun (WGS) entry which is preliminary data.</text>
</comment>
<accession>A0A4R5QFM9</accession>
<dbReference type="PROSITE" id="PS50989">
    <property type="entry name" value="COA_CT_CTER"/>
    <property type="match status" value="1"/>
</dbReference>
<feature type="domain" description="CoA carboxyltransferase N-terminal" evidence="2">
    <location>
        <begin position="28"/>
        <end position="285"/>
    </location>
</feature>
<reference evidence="4 5" key="1">
    <citation type="journal article" date="2016" name="J. Microbiol.">
        <title>Dankookia rubra gen. nov., sp. nov., an alphaproteobacterium isolated from sediment of a shallow stream.</title>
        <authorList>
            <person name="Kim W.H."/>
            <person name="Kim D.H."/>
            <person name="Kang K."/>
            <person name="Ahn T.Y."/>
        </authorList>
    </citation>
    <scope>NUCLEOTIDE SEQUENCE [LARGE SCALE GENOMIC DNA]</scope>
    <source>
        <strain evidence="4 5">JCM30602</strain>
    </source>
</reference>
<dbReference type="PROSITE" id="PS50980">
    <property type="entry name" value="COA_CT_NTER"/>
    <property type="match status" value="1"/>
</dbReference>
<dbReference type="InterPro" id="IPR051047">
    <property type="entry name" value="AccD/PCCB"/>
</dbReference>
<keyword evidence="5" id="KW-1185">Reference proteome</keyword>
<sequence>MAARPRVNRPAAGDPRGPGGLPQVAAGGAAAMTAVEAARASLQDAAREAALARQRDRGKLTARERVAALLDAGSFLEVGGFATAEPDGEAGRRQSPADGVVTGTGRIEGRAAVVVAQDFSVAGGSIGRLGTAKTVHAVETAVARGLPLVMLLDGGGHRIQDGQDARSFAHASPLIRTLARASGWVPLVSLMLGPGFAGPTNFAGLSDLVVMVRGISAMGMAGPALVKAATGEDIDQDALGGADAQAHAHGLADLAVEDEAAAFETARRFLSYLPASARAPQAVRPCVDPADRRDEALLHLVPEDRRRGFDVRLAIAGIADRNSVFELKPRYAANMVTALARLDGRPVGILANQSLRLGGIIDAAAAEKGARFIAFCDAYSIPLVSLIDVPGFLIGSGAERSGLGRRSAKLPFEWAHATVPRISVVLRKGYGLGYIAMAGGRSMQADAAFAWPNAEICAMSIEGSVDVAYRRDYAAAPDPAARRQELIDGIRARTGALRAAEGFGLDDVIDPRDTRARIIEVLRQAEGREHGGMPPKKRAIPPI</sequence>
<dbReference type="GO" id="GO:0009317">
    <property type="term" value="C:acetyl-CoA carboxylase complex"/>
    <property type="evidence" value="ECO:0007669"/>
    <property type="project" value="TreeGrafter"/>
</dbReference>
<dbReference type="InterPro" id="IPR029045">
    <property type="entry name" value="ClpP/crotonase-like_dom_sf"/>
</dbReference>
<organism evidence="4 5">
    <name type="scientific">Dankookia rubra</name>
    <dbReference type="NCBI Taxonomy" id="1442381"/>
    <lineage>
        <taxon>Bacteria</taxon>
        <taxon>Pseudomonadati</taxon>
        <taxon>Pseudomonadota</taxon>
        <taxon>Alphaproteobacteria</taxon>
        <taxon>Acetobacterales</taxon>
        <taxon>Roseomonadaceae</taxon>
        <taxon>Dankookia</taxon>
    </lineage>
</organism>
<dbReference type="OrthoDB" id="9803706at2"/>
<protein>
    <submittedName>
        <fullName evidence="4">Acyl-CoA carboxylase</fullName>
    </submittedName>
</protein>
<dbReference type="Pfam" id="PF01039">
    <property type="entry name" value="Carboxyl_trans"/>
    <property type="match status" value="1"/>
</dbReference>
<dbReference type="EMBL" id="SMSJ01000015">
    <property type="protein sequence ID" value="TDH62074.1"/>
    <property type="molecule type" value="Genomic_DNA"/>
</dbReference>
<dbReference type="Proteomes" id="UP000295096">
    <property type="component" value="Unassembled WGS sequence"/>
</dbReference>
<evidence type="ECO:0000313" key="4">
    <source>
        <dbReference type="EMBL" id="TDH62074.1"/>
    </source>
</evidence>
<feature type="domain" description="CoA carboxyltransferase C-terminal" evidence="3">
    <location>
        <begin position="289"/>
        <end position="524"/>
    </location>
</feature>
<evidence type="ECO:0000313" key="5">
    <source>
        <dbReference type="Proteomes" id="UP000295096"/>
    </source>
</evidence>